<proteinExistence type="predicted"/>
<gene>
    <name evidence="1" type="ORF">PND83_21565</name>
</gene>
<reference evidence="1" key="1">
    <citation type="submission" date="2023-01" db="EMBL/GenBank/DDBJ databases">
        <title>Human gut microbiome strain richness.</title>
        <authorList>
            <person name="Chen-Liaw A."/>
        </authorList>
    </citation>
    <scope>NUCLEOTIDE SEQUENCE</scope>
    <source>
        <strain evidence="1">2225st1_A6_2225SCRN_200828</strain>
    </source>
</reference>
<evidence type="ECO:0000313" key="2">
    <source>
        <dbReference type="Proteomes" id="UP001211006"/>
    </source>
</evidence>
<name>A0AAW6C903_FLAPL</name>
<comment type="caution">
    <text evidence="1">The sequence shown here is derived from an EMBL/GenBank/DDBJ whole genome shotgun (WGS) entry which is preliminary data.</text>
</comment>
<dbReference type="AlphaFoldDB" id="A0AAW6C903"/>
<accession>A0AAW6C903</accession>
<dbReference type="EMBL" id="JAQLWO010000038">
    <property type="protein sequence ID" value="MDB7908575.1"/>
    <property type="molecule type" value="Genomic_DNA"/>
</dbReference>
<evidence type="ECO:0000313" key="1">
    <source>
        <dbReference type="EMBL" id="MDB7908575.1"/>
    </source>
</evidence>
<organism evidence="1 2">
    <name type="scientific">Flavonifractor plautii</name>
    <name type="common">Fusobacterium plautii</name>
    <dbReference type="NCBI Taxonomy" id="292800"/>
    <lineage>
        <taxon>Bacteria</taxon>
        <taxon>Bacillati</taxon>
        <taxon>Bacillota</taxon>
        <taxon>Clostridia</taxon>
        <taxon>Eubacteriales</taxon>
        <taxon>Oscillospiraceae</taxon>
        <taxon>Flavonifractor</taxon>
    </lineage>
</organism>
<dbReference type="RefSeq" id="WP_130849670.1">
    <property type="nucleotide sequence ID" value="NZ_CAXUMB010000053.1"/>
</dbReference>
<sequence length="294" mass="33851">MELRHHGILGQKWGVRNGPPYPLSGGDYTPSQRKAISNKRKSGNSIYNKKHFDEVLKVDKTTLSTLSYDKDRTKNADMFYATHHALDKHQYNALFNRPIPQTVYDKDGKAIGTGSFMKYRIDNSLKTDLKVASEDSGAKVFMDLYKKDRDFYNFVTDRERMQGYFVNDKYKFKGYREAAAVLGKMREPDYKPTSDDLQTVYRMFNYVIPYDGQGDSRKGRDMYNQRTKFFHACKEAGYGAVLDTNDAIYGGFKAKSPIIVFDMEQVVPKDVYRTNLTDQKFSTLVLVGRKLLGL</sequence>
<protein>
    <submittedName>
        <fullName evidence="1">Uncharacterized protein</fullName>
    </submittedName>
</protein>
<dbReference type="Proteomes" id="UP001211006">
    <property type="component" value="Unassembled WGS sequence"/>
</dbReference>